<feature type="transmembrane region" description="Helical" evidence="13">
    <location>
        <begin position="1252"/>
        <end position="1270"/>
    </location>
</feature>
<dbReference type="Gene3D" id="2.60.120.10">
    <property type="entry name" value="Jelly Rolls"/>
    <property type="match status" value="1"/>
</dbReference>
<evidence type="ECO:0000256" key="11">
    <source>
        <dbReference type="ARBA" id="ARBA00060870"/>
    </source>
</evidence>
<keyword evidence="10" id="KW-0173">Coenzyme A biosynthesis</keyword>
<feature type="transmembrane region" description="Helical" evidence="13">
    <location>
        <begin position="1190"/>
        <end position="1209"/>
    </location>
</feature>
<evidence type="ECO:0000256" key="5">
    <source>
        <dbReference type="ARBA" id="ARBA00022490"/>
    </source>
</evidence>
<keyword evidence="9" id="KW-0067">ATP-binding</keyword>
<feature type="compositionally biased region" description="Low complexity" evidence="12">
    <location>
        <begin position="1667"/>
        <end position="1686"/>
    </location>
</feature>
<feature type="domain" description="Cyclic nucleotide-binding" evidence="14">
    <location>
        <begin position="165"/>
        <end position="241"/>
    </location>
</feature>
<protein>
    <recommendedName>
        <fullName evidence="4">pantothenate kinase</fullName>
        <ecNumber evidence="4">2.7.1.33</ecNumber>
    </recommendedName>
</protein>
<dbReference type="EC" id="2.7.1.33" evidence="4"/>
<keyword evidence="7" id="KW-0547">Nucleotide-binding</keyword>
<evidence type="ECO:0000256" key="4">
    <source>
        <dbReference type="ARBA" id="ARBA00012102"/>
    </source>
</evidence>
<evidence type="ECO:0000259" key="14">
    <source>
        <dbReference type="PROSITE" id="PS50042"/>
    </source>
</evidence>
<dbReference type="SUPFAM" id="SSF51206">
    <property type="entry name" value="cAMP-binding domain-like"/>
    <property type="match status" value="1"/>
</dbReference>
<dbReference type="InterPro" id="IPR014710">
    <property type="entry name" value="RmlC-like_jellyroll"/>
</dbReference>
<feature type="region of interest" description="Disordered" evidence="12">
    <location>
        <begin position="50"/>
        <end position="105"/>
    </location>
</feature>
<accession>A0AAD5LEL7</accession>
<keyword evidence="13" id="KW-1133">Transmembrane helix</keyword>
<dbReference type="GO" id="GO:0005524">
    <property type="term" value="F:ATP binding"/>
    <property type="evidence" value="ECO:0007669"/>
    <property type="project" value="UniProtKB-KW"/>
</dbReference>
<dbReference type="SUPFAM" id="SSF53067">
    <property type="entry name" value="Actin-like ATPase domain"/>
    <property type="match status" value="2"/>
</dbReference>
<feature type="region of interest" description="Disordered" evidence="12">
    <location>
        <begin position="871"/>
        <end position="905"/>
    </location>
</feature>
<gene>
    <name evidence="15" type="ORF">P43SY_002147</name>
</gene>
<keyword evidence="5" id="KW-0963">Cytoplasm</keyword>
<name>A0AAD5LEL7_PYTIN</name>
<dbReference type="CDD" id="cd24122">
    <property type="entry name" value="ASKHA_NBD_PanK-II_Pank1-like"/>
    <property type="match status" value="1"/>
</dbReference>
<feature type="compositionally biased region" description="Low complexity" evidence="12">
    <location>
        <begin position="366"/>
        <end position="380"/>
    </location>
</feature>
<dbReference type="Proteomes" id="UP001209570">
    <property type="component" value="Unassembled WGS sequence"/>
</dbReference>
<dbReference type="Gene3D" id="3.30.420.40">
    <property type="match status" value="1"/>
</dbReference>
<dbReference type="PROSITE" id="PS50042">
    <property type="entry name" value="CNMP_BINDING_3"/>
    <property type="match status" value="1"/>
</dbReference>
<dbReference type="GO" id="GO:0004594">
    <property type="term" value="F:pantothenate kinase activity"/>
    <property type="evidence" value="ECO:0007669"/>
    <property type="project" value="UniProtKB-EC"/>
</dbReference>
<feature type="region of interest" description="Disordered" evidence="12">
    <location>
        <begin position="363"/>
        <end position="382"/>
    </location>
</feature>
<feature type="region of interest" description="Disordered" evidence="12">
    <location>
        <begin position="1664"/>
        <end position="1686"/>
    </location>
</feature>
<dbReference type="GO" id="GO:0015937">
    <property type="term" value="P:coenzyme A biosynthetic process"/>
    <property type="evidence" value="ECO:0007669"/>
    <property type="project" value="UniProtKB-KW"/>
</dbReference>
<evidence type="ECO:0000256" key="13">
    <source>
        <dbReference type="SAM" id="Phobius"/>
    </source>
</evidence>
<comment type="subcellular location">
    <subcellularLocation>
        <location evidence="2">Cytoplasm</location>
    </subcellularLocation>
</comment>
<comment type="catalytic activity">
    <reaction evidence="1">
        <text>(R)-pantothenate + ATP = (R)-4'-phosphopantothenate + ADP + H(+)</text>
        <dbReference type="Rhea" id="RHEA:16373"/>
        <dbReference type="ChEBI" id="CHEBI:10986"/>
        <dbReference type="ChEBI" id="CHEBI:15378"/>
        <dbReference type="ChEBI" id="CHEBI:29032"/>
        <dbReference type="ChEBI" id="CHEBI:30616"/>
        <dbReference type="ChEBI" id="CHEBI:456216"/>
        <dbReference type="EC" id="2.7.1.33"/>
    </reaction>
</comment>
<dbReference type="InterPro" id="IPR049452">
    <property type="entry name" value="Anoctamin_TM"/>
</dbReference>
<feature type="compositionally biased region" description="Low complexity" evidence="12">
    <location>
        <begin position="9"/>
        <end position="23"/>
    </location>
</feature>
<dbReference type="PANTHER" id="PTHR12280">
    <property type="entry name" value="PANTOTHENATE KINASE"/>
    <property type="match status" value="1"/>
</dbReference>
<dbReference type="InterPro" id="IPR018490">
    <property type="entry name" value="cNMP-bd_dom_sf"/>
</dbReference>
<feature type="compositionally biased region" description="Acidic residues" evidence="12">
    <location>
        <begin position="883"/>
        <end position="905"/>
    </location>
</feature>
<evidence type="ECO:0000256" key="10">
    <source>
        <dbReference type="ARBA" id="ARBA00022993"/>
    </source>
</evidence>
<dbReference type="InterPro" id="IPR000595">
    <property type="entry name" value="cNMP-bd_dom"/>
</dbReference>
<evidence type="ECO:0000256" key="12">
    <source>
        <dbReference type="SAM" id="MobiDB-lite"/>
    </source>
</evidence>
<dbReference type="NCBIfam" id="TIGR00555">
    <property type="entry name" value="panK_eukar"/>
    <property type="match status" value="1"/>
</dbReference>
<keyword evidence="13" id="KW-0812">Transmembrane</keyword>
<dbReference type="EMBL" id="JAKCXM010000218">
    <property type="protein sequence ID" value="KAJ0398395.1"/>
    <property type="molecule type" value="Genomic_DNA"/>
</dbReference>
<evidence type="ECO:0000313" key="15">
    <source>
        <dbReference type="EMBL" id="KAJ0398395.1"/>
    </source>
</evidence>
<keyword evidence="16" id="KW-1185">Reference proteome</keyword>
<dbReference type="PANTHER" id="PTHR12280:SF30">
    <property type="entry name" value="FUMBLE"/>
    <property type="match status" value="1"/>
</dbReference>
<feature type="transmembrane region" description="Helical" evidence="13">
    <location>
        <begin position="599"/>
        <end position="621"/>
    </location>
</feature>
<feature type="transmembrane region" description="Helical" evidence="13">
    <location>
        <begin position="757"/>
        <end position="776"/>
    </location>
</feature>
<keyword evidence="13" id="KW-0472">Membrane</keyword>
<comment type="caution">
    <text evidence="15">The sequence shown here is derived from an EMBL/GenBank/DDBJ whole genome shotgun (WGS) entry which is preliminary data.</text>
</comment>
<feature type="region of interest" description="Disordered" evidence="12">
    <location>
        <begin position="1"/>
        <end position="35"/>
    </location>
</feature>
<comment type="similarity">
    <text evidence="11">Belongs to the type II pantothenate kinase family.</text>
</comment>
<evidence type="ECO:0000256" key="7">
    <source>
        <dbReference type="ARBA" id="ARBA00022741"/>
    </source>
</evidence>
<proteinExistence type="inferred from homology"/>
<dbReference type="GO" id="GO:0005829">
    <property type="term" value="C:cytosol"/>
    <property type="evidence" value="ECO:0007669"/>
    <property type="project" value="TreeGrafter"/>
</dbReference>
<dbReference type="FunFam" id="3.30.420.40:FF:000025">
    <property type="entry name" value="pantothenate kinase 2, mitochondrial"/>
    <property type="match status" value="1"/>
</dbReference>
<evidence type="ECO:0000256" key="3">
    <source>
        <dbReference type="ARBA" id="ARBA00005225"/>
    </source>
</evidence>
<evidence type="ECO:0000256" key="1">
    <source>
        <dbReference type="ARBA" id="ARBA00001206"/>
    </source>
</evidence>
<feature type="region of interest" description="Disordered" evidence="12">
    <location>
        <begin position="992"/>
        <end position="1033"/>
    </location>
</feature>
<evidence type="ECO:0000256" key="9">
    <source>
        <dbReference type="ARBA" id="ARBA00022840"/>
    </source>
</evidence>
<feature type="transmembrane region" description="Helical" evidence="13">
    <location>
        <begin position="1136"/>
        <end position="1159"/>
    </location>
</feature>
<feature type="compositionally biased region" description="Basic residues" evidence="12">
    <location>
        <begin position="64"/>
        <end position="73"/>
    </location>
</feature>
<evidence type="ECO:0000256" key="8">
    <source>
        <dbReference type="ARBA" id="ARBA00022777"/>
    </source>
</evidence>
<comment type="pathway">
    <text evidence="3">Cofactor biosynthesis; coenzyme A biosynthesis; CoA from (R)-pantothenate: step 1/5.</text>
</comment>
<keyword evidence="6" id="KW-0808">Transferase</keyword>
<evidence type="ECO:0000256" key="6">
    <source>
        <dbReference type="ARBA" id="ARBA00022679"/>
    </source>
</evidence>
<dbReference type="GO" id="GO:0005634">
    <property type="term" value="C:nucleus"/>
    <property type="evidence" value="ECO:0007669"/>
    <property type="project" value="TreeGrafter"/>
</dbReference>
<dbReference type="InterPro" id="IPR004567">
    <property type="entry name" value="Type_II_PanK"/>
</dbReference>
<feature type="compositionally biased region" description="Low complexity" evidence="12">
    <location>
        <begin position="1010"/>
        <end position="1031"/>
    </location>
</feature>
<evidence type="ECO:0000313" key="16">
    <source>
        <dbReference type="Proteomes" id="UP001209570"/>
    </source>
</evidence>
<dbReference type="Gene3D" id="3.30.420.510">
    <property type="match status" value="1"/>
</dbReference>
<feature type="transmembrane region" description="Helical" evidence="13">
    <location>
        <begin position="707"/>
        <end position="736"/>
    </location>
</feature>
<feature type="transmembrane region" description="Helical" evidence="13">
    <location>
        <begin position="817"/>
        <end position="841"/>
    </location>
</feature>
<dbReference type="InterPro" id="IPR043129">
    <property type="entry name" value="ATPase_NBD"/>
</dbReference>
<keyword evidence="8" id="KW-0418">Kinase</keyword>
<dbReference type="Pfam" id="PF04547">
    <property type="entry name" value="Anoctamin"/>
    <property type="match status" value="1"/>
</dbReference>
<dbReference type="Pfam" id="PF03630">
    <property type="entry name" value="Fumble"/>
    <property type="match status" value="1"/>
</dbReference>
<evidence type="ECO:0000256" key="2">
    <source>
        <dbReference type="ARBA" id="ARBA00004496"/>
    </source>
</evidence>
<reference evidence="15" key="1">
    <citation type="submission" date="2021-12" db="EMBL/GenBank/DDBJ databases">
        <title>Prjna785345.</title>
        <authorList>
            <person name="Rujirawat T."/>
            <person name="Krajaejun T."/>
        </authorList>
    </citation>
    <scope>NUCLEOTIDE SEQUENCE</scope>
    <source>
        <strain evidence="15">Pi057C3</strain>
    </source>
</reference>
<organism evidence="15 16">
    <name type="scientific">Pythium insidiosum</name>
    <name type="common">Pythiosis disease agent</name>
    <dbReference type="NCBI Taxonomy" id="114742"/>
    <lineage>
        <taxon>Eukaryota</taxon>
        <taxon>Sar</taxon>
        <taxon>Stramenopiles</taxon>
        <taxon>Oomycota</taxon>
        <taxon>Peronosporomycetes</taxon>
        <taxon>Pythiales</taxon>
        <taxon>Pythiaceae</taxon>
        <taxon>Pythium</taxon>
    </lineage>
</organism>
<sequence>MDSESRGDAAPAAPQSLPQLAVPTGDTHKFRKRDNALNEVEEEALRVQLRQHLGASPLNDSDSHRRRQRRRGRQQYQHERLDGDSETDDDMASLTGGTRTESPDPFDLTALGARLLAPHGRKRVSDLFKILQRLLWVSDEDMDEELNENDPKVVAGKRFLKGVEALALLTDNEFAQLAALSELRVFHNGDIAVDDERDADGLYIVLTGHAARLVLTTDGIVEGEDATIRETLAYQDHFGTVISPTEAAAQRDGSVAPTVVVATSDVLECVWIPEVAIRMLNVQPRMDFEFALVLHNPRRRCDRVQRAQEDVLRRLLRAGLHVTVLANTRNTTQCVILLLSAPLWLLAREDKLLAVERLAEAQPDDASSSSNSSKRASASSMRDDVAHGEMLSAAERIEAFASLLTRSASDQPPGVGLRGVENNQDVVVRDVFPLHDPSMTDFILSTWFKETHSATTKRLFLLRVKDYFGLRVAFFLAFVRLYNAALVYPMNAGVALWVFWRWIHYRTYVKALGVYGLLVACVWAPAFLKRWLRYQNSLLVEWNLLGPQTTTAAAAQDSAQPNPEFRDFAVETINVARDGDAPDYVEVRTYDPRRRWPKYAIFALFCVVCLVLLFVFVGAYVQWYIIAVMTPTCTDPRCPAFLDVPGGCEAHCHELFAQGKTFLFMRHISSCAEYCDTRLFDRSYYRCDDPFTGCFATERGILGTARWFYVLVQGIVLGLTLDIVFLALFEAIAAFFNRWENYATEPEQERRLIEKVFLFNWVGYFYWFFLLAFLYVPNGARVQQFIRDHVDQNWVVTLDGTVRFSRYWVDGLISMDAAFVTPMIVTQALNLVINTFVPYLLRRAIVRARDSYHVKKDRLASALRKTATAMAKDDKPAASGADAEADNDGDADADDNASVDDDGGDETAAWFSPADLATLASADVAATLAQREPVTAERLEEALWALLGAVSSHDQHMQRIAAGVARDELDSYQRTSFDWLDDMTRRLEEDEIDKGGALGNGGDEDEVAETAGANGRARAGPRPGTTPGATRRPIRALWGDDKQPGRLRFITQWQCRNYLYTADRVMEESSMPVYSPFSDLLHLAIQFSYTIMFSVVWPFCCLCSWARNVVAVRFDAIKMSIDCKRPVPRRTVGIGAWWGAFLFEVLVGLVVVPGLFVYVSGQLDAFFPHCEISATRYGPAEKCLPPSQRLAAFCSLENVGILLAFIVYLKKNDISHETAVKIVEQSRKRRHHLRRRATYCIATALRRADAVFWTRVFLFGASCVAGLLIARKRKLHRFHLHVLSSKLYDYGRFFGLDIGGTLAKMVYFQPTSETAIPRYLNATRNTEGCLSAIEAYVLELRSTDPSQTAQRDERLQLTIPHLGGTIHFLSFQTAKMEEISDFVRHRFFHRYIKRVPCTGGGAYKFCLMMEEKLGIELRKEDEMDCLIRGLNFVLRYAPDECFTFTNVVLDTQGLGEATMQVVPTPEDRSSLYPFLLVNIGSGVSILKISSETQYERVSGTSLGGGTFWGLCRALSKLRTFDEAMDASVVGNSNAVDMTVGDIYGLAGYEQFGLKSSTVASSFGKVGTKLDPRADVRDEDLARSLLFMLTQNIGHVAYLNAQRVNTSRIYFCGNFLRRNEIASRQLAYAIDFWSKSAMQAQFFRHEGFFGALGSFLVHWEHTTGSIEPSSSMPAATAASSSAAASTS</sequence>